<evidence type="ECO:0000256" key="5">
    <source>
        <dbReference type="ARBA" id="ARBA00038359"/>
    </source>
</evidence>
<keyword evidence="4 7" id="KW-0472">Membrane</keyword>
<dbReference type="VEuPathDB" id="FungiDB:P170DRAFT_450379"/>
<comment type="similarity">
    <text evidence="5">Belongs to the SAT4 family.</text>
</comment>
<evidence type="ECO:0000256" key="2">
    <source>
        <dbReference type="ARBA" id="ARBA00022692"/>
    </source>
</evidence>
<feature type="transmembrane region" description="Helical" evidence="7">
    <location>
        <begin position="53"/>
        <end position="78"/>
    </location>
</feature>
<dbReference type="GeneID" id="36558820"/>
<accession>A0A2I2FUB2</accession>
<evidence type="ECO:0000256" key="1">
    <source>
        <dbReference type="ARBA" id="ARBA00004141"/>
    </source>
</evidence>
<comment type="caution">
    <text evidence="9">The sequence shown here is derived from an EMBL/GenBank/DDBJ whole genome shotgun (WGS) entry which is preliminary data.</text>
</comment>
<dbReference type="STRING" id="1392250.A0A2I2FUB2"/>
<dbReference type="AlphaFoldDB" id="A0A2I2FUB2"/>
<keyword evidence="2 7" id="KW-0812">Transmembrane</keyword>
<dbReference type="InterPro" id="IPR049326">
    <property type="entry name" value="Rhodopsin_dom_fungi"/>
</dbReference>
<feature type="transmembrane region" description="Helical" evidence="7">
    <location>
        <begin position="178"/>
        <end position="198"/>
    </location>
</feature>
<feature type="transmembrane region" description="Helical" evidence="7">
    <location>
        <begin position="132"/>
        <end position="158"/>
    </location>
</feature>
<feature type="region of interest" description="Disordered" evidence="6">
    <location>
        <begin position="337"/>
        <end position="357"/>
    </location>
</feature>
<dbReference type="InterPro" id="IPR052337">
    <property type="entry name" value="SAT4-like"/>
</dbReference>
<evidence type="ECO:0000313" key="10">
    <source>
        <dbReference type="Proteomes" id="UP000234275"/>
    </source>
</evidence>
<evidence type="ECO:0000256" key="4">
    <source>
        <dbReference type="ARBA" id="ARBA00023136"/>
    </source>
</evidence>
<dbReference type="PANTHER" id="PTHR33048:SF47">
    <property type="entry name" value="INTEGRAL MEMBRANE PROTEIN-RELATED"/>
    <property type="match status" value="1"/>
</dbReference>
<dbReference type="OrthoDB" id="5273647at2759"/>
<feature type="transmembrane region" description="Helical" evidence="7">
    <location>
        <begin position="98"/>
        <end position="120"/>
    </location>
</feature>
<dbReference type="EMBL" id="MSFO01000009">
    <property type="protein sequence ID" value="PLB44204.1"/>
    <property type="molecule type" value="Genomic_DNA"/>
</dbReference>
<sequence>MDSHALYARGIDSGSRQATVFGVGIGFMAFITVVIALRVYARAVILRAMGADDVFMVIGTILTFGLSISSIIAAYYGVGRHIDDISESDFTPMLKAVWATRIVYIAGLLFVRLSLLWFYLRLDQRPLMRWSVYTLIFINVGLSVSSIIVVIVSCVPVSKFWDLEGTAPGKCMNPDAQQIFYEANGILNIILDIFIYIVPMPTLWSVKISNVHPAGCVRYDFVKKLAHNKDQYYYLADSLNWCSIECYVAIFCGSAPALQVIIKTYAPRVLGTSNAQKYDSQKHTPGQGYSNRMSTMYRMSRHRRLETDRGGSQDAIVPGSAPENGIVMKTDIRMEVTDRDSEEGKRMDTGFHVDFGH</sequence>
<keyword evidence="3 7" id="KW-1133">Transmembrane helix</keyword>
<reference evidence="9 10" key="1">
    <citation type="submission" date="2016-12" db="EMBL/GenBank/DDBJ databases">
        <title>The genomes of Aspergillus section Nigri reveals drivers in fungal speciation.</title>
        <authorList>
            <consortium name="DOE Joint Genome Institute"/>
            <person name="Vesth T.C."/>
            <person name="Nybo J."/>
            <person name="Theobald S."/>
            <person name="Brandl J."/>
            <person name="Frisvad J.C."/>
            <person name="Nielsen K.F."/>
            <person name="Lyhne E.K."/>
            <person name="Kogle M.E."/>
            <person name="Kuo A."/>
            <person name="Riley R."/>
            <person name="Clum A."/>
            <person name="Nolan M."/>
            <person name="Lipzen A."/>
            <person name="Salamov A."/>
            <person name="Henrissat B."/>
            <person name="Wiebenga A."/>
            <person name="De Vries R.P."/>
            <person name="Grigoriev I.V."/>
            <person name="Mortensen U.H."/>
            <person name="Andersen M.R."/>
            <person name="Baker S.E."/>
        </authorList>
    </citation>
    <scope>NUCLEOTIDE SEQUENCE [LARGE SCALE GENOMIC DNA]</scope>
    <source>
        <strain evidence="9 10">IBT 23096</strain>
    </source>
</reference>
<evidence type="ECO:0000259" key="8">
    <source>
        <dbReference type="Pfam" id="PF20684"/>
    </source>
</evidence>
<dbReference type="Pfam" id="PF20684">
    <property type="entry name" value="Fung_rhodopsin"/>
    <property type="match status" value="1"/>
</dbReference>
<comment type="subcellular location">
    <subcellularLocation>
        <location evidence="1">Membrane</location>
        <topology evidence="1">Multi-pass membrane protein</topology>
    </subcellularLocation>
</comment>
<dbReference type="GO" id="GO:0016020">
    <property type="term" value="C:membrane"/>
    <property type="evidence" value="ECO:0007669"/>
    <property type="project" value="UniProtKB-SubCell"/>
</dbReference>
<feature type="transmembrane region" description="Helical" evidence="7">
    <location>
        <begin position="20"/>
        <end position="41"/>
    </location>
</feature>
<organism evidence="9 10">
    <name type="scientific">Aspergillus steynii IBT 23096</name>
    <dbReference type="NCBI Taxonomy" id="1392250"/>
    <lineage>
        <taxon>Eukaryota</taxon>
        <taxon>Fungi</taxon>
        <taxon>Dikarya</taxon>
        <taxon>Ascomycota</taxon>
        <taxon>Pezizomycotina</taxon>
        <taxon>Eurotiomycetes</taxon>
        <taxon>Eurotiomycetidae</taxon>
        <taxon>Eurotiales</taxon>
        <taxon>Aspergillaceae</taxon>
        <taxon>Aspergillus</taxon>
        <taxon>Aspergillus subgen. Circumdati</taxon>
    </lineage>
</organism>
<dbReference type="Proteomes" id="UP000234275">
    <property type="component" value="Unassembled WGS sequence"/>
</dbReference>
<gene>
    <name evidence="9" type="ORF">P170DRAFT_450379</name>
</gene>
<keyword evidence="10" id="KW-1185">Reference proteome</keyword>
<name>A0A2I2FUB2_9EURO</name>
<proteinExistence type="inferred from homology"/>
<evidence type="ECO:0000256" key="6">
    <source>
        <dbReference type="SAM" id="MobiDB-lite"/>
    </source>
</evidence>
<evidence type="ECO:0000313" key="9">
    <source>
        <dbReference type="EMBL" id="PLB44204.1"/>
    </source>
</evidence>
<evidence type="ECO:0000256" key="7">
    <source>
        <dbReference type="SAM" id="Phobius"/>
    </source>
</evidence>
<feature type="domain" description="Rhodopsin" evidence="8">
    <location>
        <begin position="37"/>
        <end position="263"/>
    </location>
</feature>
<dbReference type="PANTHER" id="PTHR33048">
    <property type="entry name" value="PTH11-LIKE INTEGRAL MEMBRANE PROTEIN (AFU_ORTHOLOGUE AFUA_5G11245)"/>
    <property type="match status" value="1"/>
</dbReference>
<dbReference type="RefSeq" id="XP_024699506.1">
    <property type="nucleotide sequence ID" value="XM_024851121.1"/>
</dbReference>
<evidence type="ECO:0000256" key="3">
    <source>
        <dbReference type="ARBA" id="ARBA00022989"/>
    </source>
</evidence>
<protein>
    <recommendedName>
        <fullName evidence="8">Rhodopsin domain-containing protein</fullName>
    </recommendedName>
</protein>